<reference evidence="1" key="1">
    <citation type="journal article" date="2022" name="bioRxiv">
        <title>Sequencing and chromosome-scale assembly of the giantPleurodeles waltlgenome.</title>
        <authorList>
            <person name="Brown T."/>
            <person name="Elewa A."/>
            <person name="Iarovenko S."/>
            <person name="Subramanian E."/>
            <person name="Araus A.J."/>
            <person name="Petzold A."/>
            <person name="Susuki M."/>
            <person name="Suzuki K.-i.T."/>
            <person name="Hayashi T."/>
            <person name="Toyoda A."/>
            <person name="Oliveira C."/>
            <person name="Osipova E."/>
            <person name="Leigh N.D."/>
            <person name="Simon A."/>
            <person name="Yun M.H."/>
        </authorList>
    </citation>
    <scope>NUCLEOTIDE SEQUENCE</scope>
    <source>
        <strain evidence="1">20211129_DDA</strain>
        <tissue evidence="1">Liver</tissue>
    </source>
</reference>
<accession>A0AAV7VLJ5</accession>
<gene>
    <name evidence="1" type="ORF">NDU88_005999</name>
</gene>
<evidence type="ECO:0000313" key="1">
    <source>
        <dbReference type="EMBL" id="KAJ1202198.1"/>
    </source>
</evidence>
<proteinExistence type="predicted"/>
<name>A0AAV7VLJ5_PLEWA</name>
<organism evidence="1 2">
    <name type="scientific">Pleurodeles waltl</name>
    <name type="common">Iberian ribbed newt</name>
    <dbReference type="NCBI Taxonomy" id="8319"/>
    <lineage>
        <taxon>Eukaryota</taxon>
        <taxon>Metazoa</taxon>
        <taxon>Chordata</taxon>
        <taxon>Craniata</taxon>
        <taxon>Vertebrata</taxon>
        <taxon>Euteleostomi</taxon>
        <taxon>Amphibia</taxon>
        <taxon>Batrachia</taxon>
        <taxon>Caudata</taxon>
        <taxon>Salamandroidea</taxon>
        <taxon>Salamandridae</taxon>
        <taxon>Pleurodelinae</taxon>
        <taxon>Pleurodeles</taxon>
    </lineage>
</organism>
<sequence length="191" mass="21079">MQGQTVNTKTLENKLHNVLAAIEQTKSSLERKIGTVALDIALLHADHRKLATRVTKVEQAQMMNIKLQNLADRPGPSKSALINISLVPLFFLHPDGNIEVGLLVSEAQLINLQPASSRPTRLFQLKTDATLDLLLNCCAPTQNIPDYLMLQIGLHCRVLSKCLEKAPACAPLGAKHVLADLFFVLLLWTYI</sequence>
<keyword evidence="2" id="KW-1185">Reference proteome</keyword>
<dbReference type="EMBL" id="JANPWB010000003">
    <property type="protein sequence ID" value="KAJ1202198.1"/>
    <property type="molecule type" value="Genomic_DNA"/>
</dbReference>
<dbReference type="Proteomes" id="UP001066276">
    <property type="component" value="Chromosome 2_1"/>
</dbReference>
<dbReference type="AlphaFoldDB" id="A0AAV7VLJ5"/>
<evidence type="ECO:0000313" key="2">
    <source>
        <dbReference type="Proteomes" id="UP001066276"/>
    </source>
</evidence>
<comment type="caution">
    <text evidence="1">The sequence shown here is derived from an EMBL/GenBank/DDBJ whole genome shotgun (WGS) entry which is preliminary data.</text>
</comment>
<protein>
    <submittedName>
        <fullName evidence="1">Uncharacterized protein</fullName>
    </submittedName>
</protein>